<feature type="region of interest" description="Disordered" evidence="1">
    <location>
        <begin position="164"/>
        <end position="201"/>
    </location>
</feature>
<proteinExistence type="predicted"/>
<gene>
    <name evidence="2" type="ORF">SEMRO_866_G213040.1</name>
</gene>
<dbReference type="EMBL" id="CAICTM010000865">
    <property type="protein sequence ID" value="CAB9517581.1"/>
    <property type="molecule type" value="Genomic_DNA"/>
</dbReference>
<evidence type="ECO:0000313" key="2">
    <source>
        <dbReference type="EMBL" id="CAB9517581.1"/>
    </source>
</evidence>
<organism evidence="2 3">
    <name type="scientific">Seminavis robusta</name>
    <dbReference type="NCBI Taxonomy" id="568900"/>
    <lineage>
        <taxon>Eukaryota</taxon>
        <taxon>Sar</taxon>
        <taxon>Stramenopiles</taxon>
        <taxon>Ochrophyta</taxon>
        <taxon>Bacillariophyta</taxon>
        <taxon>Bacillariophyceae</taxon>
        <taxon>Bacillariophycidae</taxon>
        <taxon>Naviculales</taxon>
        <taxon>Naviculaceae</taxon>
        <taxon>Seminavis</taxon>
    </lineage>
</organism>
<protein>
    <submittedName>
        <fullName evidence="2">Uncharacterized protein</fullName>
    </submittedName>
</protein>
<name>A0A9N8EA21_9STRA</name>
<feature type="compositionally biased region" description="Polar residues" evidence="1">
    <location>
        <begin position="192"/>
        <end position="201"/>
    </location>
</feature>
<keyword evidence="3" id="KW-1185">Reference proteome</keyword>
<evidence type="ECO:0000256" key="1">
    <source>
        <dbReference type="SAM" id="MobiDB-lite"/>
    </source>
</evidence>
<dbReference type="Proteomes" id="UP001153069">
    <property type="component" value="Unassembled WGS sequence"/>
</dbReference>
<accession>A0A9N8EA21</accession>
<feature type="compositionally biased region" description="Polar residues" evidence="1">
    <location>
        <begin position="165"/>
        <end position="182"/>
    </location>
</feature>
<comment type="caution">
    <text evidence="2">The sequence shown here is derived from an EMBL/GenBank/DDBJ whole genome shotgun (WGS) entry which is preliminary data.</text>
</comment>
<reference evidence="2" key="1">
    <citation type="submission" date="2020-06" db="EMBL/GenBank/DDBJ databases">
        <authorList>
            <consortium name="Plant Systems Biology data submission"/>
        </authorList>
    </citation>
    <scope>NUCLEOTIDE SEQUENCE</scope>
    <source>
        <strain evidence="2">D6</strain>
    </source>
</reference>
<feature type="region of interest" description="Disordered" evidence="1">
    <location>
        <begin position="1"/>
        <end position="28"/>
    </location>
</feature>
<dbReference type="AlphaFoldDB" id="A0A9N8EA21"/>
<sequence length="201" mass="21078">MFSLDQSPLPMLPTFDNVTPVPPKRGRRTTASLNRRVRAHLDSLTIPDIQKAGGVSAPLMLQPQGRSQVGGVSFESILLGGRNKTAAAAPKAPLLASPLAQKAKAAPTIRGSPARRAAAPVFKTSPLKNAGGAFSSGPSLMSLRMAAMVKGTADAKAQLKYGSSGPFNKQFQAPGRTRSSPYRPSRAVPTMRSRSFNAVCA</sequence>
<evidence type="ECO:0000313" key="3">
    <source>
        <dbReference type="Proteomes" id="UP001153069"/>
    </source>
</evidence>